<dbReference type="AlphaFoldDB" id="A0A6J3H116"/>
<accession>A0A6J3H116</accession>
<protein>
    <submittedName>
        <fullName evidence="3">Uncharacterized protein LOC116543030</fullName>
    </submittedName>
</protein>
<gene>
    <name evidence="3" type="primary">LOC116543030</name>
</gene>
<feature type="compositionally biased region" description="Basic and acidic residues" evidence="1">
    <location>
        <begin position="28"/>
        <end position="37"/>
    </location>
</feature>
<dbReference type="Proteomes" id="UP000504640">
    <property type="component" value="Unplaced"/>
</dbReference>
<evidence type="ECO:0000313" key="3">
    <source>
        <dbReference type="RefSeq" id="XP_032124213.1"/>
    </source>
</evidence>
<feature type="region of interest" description="Disordered" evidence="1">
    <location>
        <begin position="1"/>
        <end position="111"/>
    </location>
</feature>
<reference evidence="3" key="1">
    <citation type="submission" date="2025-08" db="UniProtKB">
        <authorList>
            <consortium name="RefSeq"/>
        </authorList>
    </citation>
    <scope>IDENTIFICATION</scope>
    <source>
        <tissue evidence="3">Blood</tissue>
    </source>
</reference>
<dbReference type="RefSeq" id="XP_032124213.1">
    <property type="nucleotide sequence ID" value="XM_032268322.1"/>
</dbReference>
<dbReference type="GeneID" id="116543030"/>
<name>A0A6J3H116_SAPAP</name>
<proteinExistence type="predicted"/>
<sequence length="151" mass="17144">MAKETYTPVKPKKKMKQPITSTKKPTLRTKEKKEKKNSCQQKTNENGKVEKKITKVKKPLQRNSGKKPRSPPSCSKKPRKTMRPAAFVCHHKQNKTQNENQKSKPKKPQEVEIRKASIEETGNVKPSQVTISAASKCRAWIRNVELATASP</sequence>
<evidence type="ECO:0000256" key="1">
    <source>
        <dbReference type="SAM" id="MobiDB-lite"/>
    </source>
</evidence>
<keyword evidence="2" id="KW-1185">Reference proteome</keyword>
<feature type="compositionally biased region" description="Basic residues" evidence="1">
    <location>
        <begin position="54"/>
        <end position="69"/>
    </location>
</feature>
<evidence type="ECO:0000313" key="2">
    <source>
        <dbReference type="Proteomes" id="UP000504640"/>
    </source>
</evidence>
<organism evidence="2 3">
    <name type="scientific">Sapajus apella</name>
    <name type="common">Brown-capped capuchin</name>
    <name type="synonym">Cebus apella</name>
    <dbReference type="NCBI Taxonomy" id="9515"/>
    <lineage>
        <taxon>Eukaryota</taxon>
        <taxon>Metazoa</taxon>
        <taxon>Chordata</taxon>
        <taxon>Craniata</taxon>
        <taxon>Vertebrata</taxon>
        <taxon>Euteleostomi</taxon>
        <taxon>Mammalia</taxon>
        <taxon>Eutheria</taxon>
        <taxon>Euarchontoglires</taxon>
        <taxon>Primates</taxon>
        <taxon>Haplorrhini</taxon>
        <taxon>Platyrrhini</taxon>
        <taxon>Cebidae</taxon>
        <taxon>Cebinae</taxon>
        <taxon>Sapajus</taxon>
    </lineage>
</organism>